<organism evidence="3 4">
    <name type="scientific">Paramarasmius palmivorus</name>
    <dbReference type="NCBI Taxonomy" id="297713"/>
    <lineage>
        <taxon>Eukaryota</taxon>
        <taxon>Fungi</taxon>
        <taxon>Dikarya</taxon>
        <taxon>Basidiomycota</taxon>
        <taxon>Agaricomycotina</taxon>
        <taxon>Agaricomycetes</taxon>
        <taxon>Agaricomycetidae</taxon>
        <taxon>Agaricales</taxon>
        <taxon>Marasmiineae</taxon>
        <taxon>Marasmiaceae</taxon>
        <taxon>Paramarasmius</taxon>
    </lineage>
</organism>
<gene>
    <name evidence="3" type="ORF">VNI00_017471</name>
</gene>
<feature type="domain" description="DUF6697" evidence="2">
    <location>
        <begin position="286"/>
        <end position="371"/>
    </location>
</feature>
<feature type="region of interest" description="Disordered" evidence="1">
    <location>
        <begin position="1"/>
        <end position="50"/>
    </location>
</feature>
<dbReference type="Proteomes" id="UP001383192">
    <property type="component" value="Unassembled WGS sequence"/>
</dbReference>
<protein>
    <recommendedName>
        <fullName evidence="2">DUF6697 domain-containing protein</fullName>
    </recommendedName>
</protein>
<feature type="compositionally biased region" description="Basic and acidic residues" evidence="1">
    <location>
        <begin position="41"/>
        <end position="50"/>
    </location>
</feature>
<proteinExistence type="predicted"/>
<dbReference type="EMBL" id="JAYKXP010000173">
    <property type="protein sequence ID" value="KAK7021296.1"/>
    <property type="molecule type" value="Genomic_DNA"/>
</dbReference>
<feature type="compositionally biased region" description="Low complexity" evidence="1">
    <location>
        <begin position="145"/>
        <end position="157"/>
    </location>
</feature>
<accession>A0AAW0B972</accession>
<evidence type="ECO:0000313" key="3">
    <source>
        <dbReference type="EMBL" id="KAK7021296.1"/>
    </source>
</evidence>
<feature type="compositionally biased region" description="Pro residues" evidence="1">
    <location>
        <begin position="1"/>
        <end position="10"/>
    </location>
</feature>
<sequence length="401" mass="45822">MEPVWSPLPSPERYIDTEIEGDAASVQSDESDKDSSMPSPKIEEREFDIKSEDKFDSGDELLPIRVPKVVFDKAAVRLIDDLRKELRVRPVYPASLRWSLPVLQTTKSLLFTKSAEVEELQRELSDAKALIVDMQSREGDEAEAEATATSDESQTTSRQRPENLPQRCLSRVQRLPSFRGKHIKHPELTHVSFISADLCRQMGWERTFQDKFEAFSLPANRVKKHLYIPGRTTFVNYQHALAIVPKTQTNSEHDFELLSPFDEVYGEERVFFFDRTARHQNEQDVFYAGTYQIVSLNDICPEGVALKDLNRRFRKQHAIDCIVDSIADAQMQRPLLGKNEIKKLVQSGDIKLDLVGLQCVGFDEDLYERMTRGAGKRKQPAGHDHDGPEGSHPQGKRRKVD</sequence>
<reference evidence="3 4" key="1">
    <citation type="submission" date="2024-01" db="EMBL/GenBank/DDBJ databases">
        <title>A draft genome for a cacao thread blight-causing isolate of Paramarasmius palmivorus.</title>
        <authorList>
            <person name="Baruah I.K."/>
            <person name="Bukari Y."/>
            <person name="Amoako-Attah I."/>
            <person name="Meinhardt L.W."/>
            <person name="Bailey B.A."/>
            <person name="Cohen S.P."/>
        </authorList>
    </citation>
    <scope>NUCLEOTIDE SEQUENCE [LARGE SCALE GENOMIC DNA]</scope>
    <source>
        <strain evidence="3 4">GH-12</strain>
    </source>
</reference>
<feature type="region of interest" description="Disordered" evidence="1">
    <location>
        <begin position="372"/>
        <end position="401"/>
    </location>
</feature>
<keyword evidence="4" id="KW-1185">Reference proteome</keyword>
<feature type="region of interest" description="Disordered" evidence="1">
    <location>
        <begin position="136"/>
        <end position="165"/>
    </location>
</feature>
<dbReference type="AlphaFoldDB" id="A0AAW0B972"/>
<evidence type="ECO:0000256" key="1">
    <source>
        <dbReference type="SAM" id="MobiDB-lite"/>
    </source>
</evidence>
<dbReference type="Pfam" id="PF20411">
    <property type="entry name" value="DUF6697"/>
    <property type="match status" value="1"/>
</dbReference>
<name>A0AAW0B972_9AGAR</name>
<dbReference type="InterPro" id="IPR046520">
    <property type="entry name" value="DUF6697"/>
</dbReference>
<evidence type="ECO:0000259" key="2">
    <source>
        <dbReference type="Pfam" id="PF20411"/>
    </source>
</evidence>
<evidence type="ECO:0000313" key="4">
    <source>
        <dbReference type="Proteomes" id="UP001383192"/>
    </source>
</evidence>
<comment type="caution">
    <text evidence="3">The sequence shown here is derived from an EMBL/GenBank/DDBJ whole genome shotgun (WGS) entry which is preliminary data.</text>
</comment>